<accession>A0AAD7HEH7</accession>
<dbReference type="PANTHER" id="PTHR12271">
    <property type="entry name" value="POLY A POLYMERASE CID PAP -RELATED"/>
    <property type="match status" value="1"/>
</dbReference>
<feature type="compositionally biased region" description="Basic and acidic residues" evidence="10">
    <location>
        <begin position="478"/>
        <end position="490"/>
    </location>
</feature>
<name>A0AAD7HEH7_9AGAR</name>
<comment type="cofactor">
    <cofactor evidence="2">
        <name>Mg(2+)</name>
        <dbReference type="ChEBI" id="CHEBI:18420"/>
    </cofactor>
</comment>
<evidence type="ECO:0000259" key="12">
    <source>
        <dbReference type="Pfam" id="PF22600"/>
    </source>
</evidence>
<feature type="compositionally biased region" description="Pro residues" evidence="10">
    <location>
        <begin position="634"/>
        <end position="643"/>
    </location>
</feature>
<dbReference type="InterPro" id="IPR002058">
    <property type="entry name" value="PAP_assoc"/>
</dbReference>
<evidence type="ECO:0000256" key="10">
    <source>
        <dbReference type="SAM" id="MobiDB-lite"/>
    </source>
</evidence>
<evidence type="ECO:0000256" key="1">
    <source>
        <dbReference type="ARBA" id="ARBA00001936"/>
    </source>
</evidence>
<dbReference type="SUPFAM" id="SSF81631">
    <property type="entry name" value="PAP/OAS1 substrate-binding domain"/>
    <property type="match status" value="1"/>
</dbReference>
<keyword evidence="6" id="KW-0963">Cytoplasm</keyword>
<feature type="region of interest" description="Disordered" evidence="10">
    <location>
        <begin position="841"/>
        <end position="921"/>
    </location>
</feature>
<keyword evidence="9" id="KW-0460">Magnesium</keyword>
<evidence type="ECO:0000256" key="5">
    <source>
        <dbReference type="ARBA" id="ARBA00012388"/>
    </source>
</evidence>
<dbReference type="EC" id="2.7.7.19" evidence="5"/>
<dbReference type="EMBL" id="JARJLG010000303">
    <property type="protein sequence ID" value="KAJ7718591.1"/>
    <property type="molecule type" value="Genomic_DNA"/>
</dbReference>
<dbReference type="Gene3D" id="1.10.1410.10">
    <property type="match status" value="1"/>
</dbReference>
<dbReference type="GO" id="GO:0005737">
    <property type="term" value="C:cytoplasm"/>
    <property type="evidence" value="ECO:0007669"/>
    <property type="project" value="UniProtKB-SubCell"/>
</dbReference>
<reference evidence="13" key="1">
    <citation type="submission" date="2023-03" db="EMBL/GenBank/DDBJ databases">
        <title>Massive genome expansion in bonnet fungi (Mycena s.s.) driven by repeated elements and novel gene families across ecological guilds.</title>
        <authorList>
            <consortium name="Lawrence Berkeley National Laboratory"/>
            <person name="Harder C.B."/>
            <person name="Miyauchi S."/>
            <person name="Viragh M."/>
            <person name="Kuo A."/>
            <person name="Thoen E."/>
            <person name="Andreopoulos B."/>
            <person name="Lu D."/>
            <person name="Skrede I."/>
            <person name="Drula E."/>
            <person name="Henrissat B."/>
            <person name="Morin E."/>
            <person name="Kohler A."/>
            <person name="Barry K."/>
            <person name="LaButti K."/>
            <person name="Morin E."/>
            <person name="Salamov A."/>
            <person name="Lipzen A."/>
            <person name="Mereny Z."/>
            <person name="Hegedus B."/>
            <person name="Baldrian P."/>
            <person name="Stursova M."/>
            <person name="Weitz H."/>
            <person name="Taylor A."/>
            <person name="Grigoriev I.V."/>
            <person name="Nagy L.G."/>
            <person name="Martin F."/>
            <person name="Kauserud H."/>
        </authorList>
    </citation>
    <scope>NUCLEOTIDE SEQUENCE</scope>
    <source>
        <strain evidence="13">CBHHK188m</strain>
    </source>
</reference>
<evidence type="ECO:0000256" key="4">
    <source>
        <dbReference type="ARBA" id="ARBA00008593"/>
    </source>
</evidence>
<sequence length="921" mass="99914">MASSSSHPNDSSEGTTHRRLPSRHRFVADLSQCLFDFVIQLLPTQDEMQVKEDVRKLLERLIRTIEPDSRLLSFGSTANGFSLRNSDMDLCCLIDSDERLSATDLVVMLGDLLERETKFHVKPLPHARIPIVKLSLDPSPGLPLGIACDIGFENRLALENTRLLMCYAMIDPTRVRTMVLFLKVWSKRRKINSPYKGTLSSYGYVLLVIYFLVHVKNPPVLPNLQQMPPLRPITKEDTHLAGYNTWFFDDIELLRTRWHSENNESVAELLIDFFRYYARDFSYNTGVASIRAGLLKKSSKGWQNDLSASRYHDSRERNRLCIEDPFELDFNVGRCVTKDGIYTIRGEFMRASRILSNRPERAVVALTELCTERPDEDLVTAPASSFGVLRPPPQTPYSVGSGSGRAKAPSPPTISTPISVTPANGLGTTLPAPPPSAHMAPRRSKWTSPPPPGAPDDARALFETNLDHGLELATSSTEAREREQRARESASEGYSESASEGTSEVFTDTDASASDAGSDVVSVRSFTEGVAVREGEQASGHGHGWRRPSWHTRDTVRAPIHQHLGVDAAYYGTSGRLSAGARGRNQRERERAAAAAAPPTAWTNDSGSSSRRSSSGPPRAAGWASTTTTTPIATLPPLPPSPESPSHSPSGQHFSHFESPHTVFYQTSPRPSPQSSPRPNVYPAAGSSSYAMGSTSSSYSGERSSPSRAPQYPGPQFLIHSNIIGIGVPSDVFSSNHPPLSLASSSSTPREHTPVPKAHQSSSPGGPNPPSPSWTRIVSQHAQASHSRSVSITSAPTPKPHVHPVFSQQQQALHVLHSPSDPSNLPTSSPVPITFGYALQNRGSNEEDNDPDHSADFSSAASSPTPSLSTGYETSVSMSPSPSPPLLSGDTATAPKSPSPAVYDDETPTERVPRPVLAPGS</sequence>
<feature type="region of interest" description="Disordered" evidence="10">
    <location>
        <begin position="382"/>
        <end position="459"/>
    </location>
</feature>
<feature type="region of interest" description="Disordered" evidence="10">
    <location>
        <begin position="578"/>
        <end position="714"/>
    </location>
</feature>
<evidence type="ECO:0000259" key="11">
    <source>
        <dbReference type="Pfam" id="PF03828"/>
    </source>
</evidence>
<keyword evidence="14" id="KW-1185">Reference proteome</keyword>
<keyword evidence="7" id="KW-0808">Transferase</keyword>
<dbReference type="GO" id="GO:0046872">
    <property type="term" value="F:metal ion binding"/>
    <property type="evidence" value="ECO:0007669"/>
    <property type="project" value="UniProtKB-KW"/>
</dbReference>
<evidence type="ECO:0000256" key="2">
    <source>
        <dbReference type="ARBA" id="ARBA00001946"/>
    </source>
</evidence>
<feature type="domain" description="PAP-associated" evidence="11">
    <location>
        <begin position="265"/>
        <end position="329"/>
    </location>
</feature>
<evidence type="ECO:0000256" key="9">
    <source>
        <dbReference type="ARBA" id="ARBA00022842"/>
    </source>
</evidence>
<dbReference type="Pfam" id="PF22600">
    <property type="entry name" value="MTPAP-like_central"/>
    <property type="match status" value="1"/>
</dbReference>
<feature type="compositionally biased region" description="Low complexity" evidence="10">
    <location>
        <begin position="677"/>
        <end position="707"/>
    </location>
</feature>
<dbReference type="CDD" id="cd05402">
    <property type="entry name" value="NT_PAP_TUTase"/>
    <property type="match status" value="1"/>
</dbReference>
<keyword evidence="8" id="KW-0479">Metal-binding</keyword>
<evidence type="ECO:0000256" key="3">
    <source>
        <dbReference type="ARBA" id="ARBA00004496"/>
    </source>
</evidence>
<dbReference type="PANTHER" id="PTHR12271:SF40">
    <property type="entry name" value="POLY(A) RNA POLYMERASE GLD2"/>
    <property type="match status" value="1"/>
</dbReference>
<feature type="compositionally biased region" description="Low complexity" evidence="10">
    <location>
        <begin position="856"/>
        <end position="869"/>
    </location>
</feature>
<dbReference type="InterPro" id="IPR043519">
    <property type="entry name" value="NT_sf"/>
</dbReference>
<dbReference type="GO" id="GO:0031123">
    <property type="term" value="P:RNA 3'-end processing"/>
    <property type="evidence" value="ECO:0007669"/>
    <property type="project" value="TreeGrafter"/>
</dbReference>
<organism evidence="13 14">
    <name type="scientific">Mycena maculata</name>
    <dbReference type="NCBI Taxonomy" id="230809"/>
    <lineage>
        <taxon>Eukaryota</taxon>
        <taxon>Fungi</taxon>
        <taxon>Dikarya</taxon>
        <taxon>Basidiomycota</taxon>
        <taxon>Agaricomycotina</taxon>
        <taxon>Agaricomycetes</taxon>
        <taxon>Agaricomycetidae</taxon>
        <taxon>Agaricales</taxon>
        <taxon>Marasmiineae</taxon>
        <taxon>Mycenaceae</taxon>
        <taxon>Mycena</taxon>
    </lineage>
</organism>
<evidence type="ECO:0000313" key="13">
    <source>
        <dbReference type="EMBL" id="KAJ7718591.1"/>
    </source>
</evidence>
<comment type="cofactor">
    <cofactor evidence="1">
        <name>Mn(2+)</name>
        <dbReference type="ChEBI" id="CHEBI:29035"/>
    </cofactor>
</comment>
<dbReference type="SUPFAM" id="SSF81301">
    <property type="entry name" value="Nucleotidyltransferase"/>
    <property type="match status" value="1"/>
</dbReference>
<dbReference type="GO" id="GO:0010605">
    <property type="term" value="P:negative regulation of macromolecule metabolic process"/>
    <property type="evidence" value="ECO:0007669"/>
    <property type="project" value="UniProtKB-ARBA"/>
</dbReference>
<dbReference type="InterPro" id="IPR054708">
    <property type="entry name" value="MTPAP-like_central"/>
</dbReference>
<dbReference type="GO" id="GO:1990817">
    <property type="term" value="F:poly(A) RNA polymerase activity"/>
    <property type="evidence" value="ECO:0007669"/>
    <property type="project" value="UniProtKB-EC"/>
</dbReference>
<evidence type="ECO:0000313" key="14">
    <source>
        <dbReference type="Proteomes" id="UP001215280"/>
    </source>
</evidence>
<evidence type="ECO:0000256" key="8">
    <source>
        <dbReference type="ARBA" id="ARBA00022723"/>
    </source>
</evidence>
<feature type="region of interest" description="Disordered" evidence="10">
    <location>
        <begin position="471"/>
        <end position="520"/>
    </location>
</feature>
<feature type="domain" description="Poly(A) RNA polymerase mitochondrial-like central palm" evidence="12">
    <location>
        <begin position="31"/>
        <end position="168"/>
    </location>
</feature>
<dbReference type="Gene3D" id="3.30.460.10">
    <property type="entry name" value="Beta Polymerase, domain 2"/>
    <property type="match status" value="1"/>
</dbReference>
<feature type="compositionally biased region" description="Low complexity" evidence="10">
    <location>
        <begin position="606"/>
        <end position="633"/>
    </location>
</feature>
<evidence type="ECO:0000256" key="7">
    <source>
        <dbReference type="ARBA" id="ARBA00022679"/>
    </source>
</evidence>
<dbReference type="Proteomes" id="UP001215280">
    <property type="component" value="Unassembled WGS sequence"/>
</dbReference>
<feature type="compositionally biased region" description="Low complexity" evidence="10">
    <location>
        <begin position="491"/>
        <end position="520"/>
    </location>
</feature>
<comment type="subcellular location">
    <subcellularLocation>
        <location evidence="3">Cytoplasm</location>
    </subcellularLocation>
</comment>
<comment type="similarity">
    <text evidence="4">Belongs to the DNA polymerase type-B-like family.</text>
</comment>
<feature type="compositionally biased region" description="Low complexity" evidence="10">
    <location>
        <begin position="737"/>
        <end position="747"/>
    </location>
</feature>
<feature type="region of interest" description="Disordered" evidence="10">
    <location>
        <begin position="737"/>
        <end position="803"/>
    </location>
</feature>
<comment type="caution">
    <text evidence="13">The sequence shown here is derived from an EMBL/GenBank/DDBJ whole genome shotgun (WGS) entry which is preliminary data.</text>
</comment>
<dbReference type="Pfam" id="PF03828">
    <property type="entry name" value="PAP_assoc"/>
    <property type="match status" value="1"/>
</dbReference>
<gene>
    <name evidence="13" type="ORF">DFH07DRAFT_860093</name>
</gene>
<dbReference type="AlphaFoldDB" id="A0AAD7HEH7"/>
<protein>
    <recommendedName>
        <fullName evidence="5">polynucleotide adenylyltransferase</fullName>
        <ecNumber evidence="5">2.7.7.19</ecNumber>
    </recommendedName>
</protein>
<proteinExistence type="inferred from homology"/>
<evidence type="ECO:0000256" key="6">
    <source>
        <dbReference type="ARBA" id="ARBA00022490"/>
    </source>
</evidence>
<feature type="compositionally biased region" description="Polar residues" evidence="10">
    <location>
        <begin position="774"/>
        <end position="796"/>
    </location>
</feature>